<comment type="cofactor">
    <cofactor evidence="7">
        <name>Zn(2+)</name>
        <dbReference type="ChEBI" id="CHEBI:29105"/>
    </cofactor>
    <text evidence="7">Binds 1 zinc ion.</text>
</comment>
<keyword evidence="2 7" id="KW-0645">Protease</keyword>
<dbReference type="SUPFAM" id="SSF55486">
    <property type="entry name" value="Metalloproteases ('zincins'), catalytic domain"/>
    <property type="match status" value="1"/>
</dbReference>
<organism evidence="9 10">
    <name type="scientific">Corynebacterium alimapuense</name>
    <dbReference type="NCBI Taxonomy" id="1576874"/>
    <lineage>
        <taxon>Bacteria</taxon>
        <taxon>Bacillati</taxon>
        <taxon>Actinomycetota</taxon>
        <taxon>Actinomycetes</taxon>
        <taxon>Mycobacteriales</taxon>
        <taxon>Corynebacteriaceae</taxon>
        <taxon>Corynebacterium</taxon>
    </lineage>
</organism>
<dbReference type="Pfam" id="PF01432">
    <property type="entry name" value="Peptidase_M3"/>
    <property type="match status" value="1"/>
</dbReference>
<gene>
    <name evidence="9" type="ORF">C5L39_04435</name>
</gene>
<dbReference type="PANTHER" id="PTHR43660:SF1">
    <property type="entry name" value="DIPEPTIDYL CARBOXYPEPTIDASE"/>
    <property type="match status" value="1"/>
</dbReference>
<protein>
    <submittedName>
        <fullName evidence="9">Peptidase</fullName>
    </submittedName>
</protein>
<evidence type="ECO:0000256" key="4">
    <source>
        <dbReference type="ARBA" id="ARBA00022801"/>
    </source>
</evidence>
<dbReference type="InterPro" id="IPR024079">
    <property type="entry name" value="MetalloPept_cat_dom_sf"/>
</dbReference>
<dbReference type="PANTHER" id="PTHR43660">
    <property type="entry name" value="DIPEPTIDYL CARBOXYPEPTIDASE"/>
    <property type="match status" value="1"/>
</dbReference>
<comment type="caution">
    <text evidence="9">The sequence shown here is derived from an EMBL/GenBank/DDBJ whole genome shotgun (WGS) entry which is preliminary data.</text>
</comment>
<accession>A0A3M8K9W9</accession>
<dbReference type="GO" id="GO:0046872">
    <property type="term" value="F:metal ion binding"/>
    <property type="evidence" value="ECO:0007669"/>
    <property type="project" value="UniProtKB-UniRule"/>
</dbReference>
<evidence type="ECO:0000256" key="1">
    <source>
        <dbReference type="ARBA" id="ARBA00006040"/>
    </source>
</evidence>
<evidence type="ECO:0000256" key="3">
    <source>
        <dbReference type="ARBA" id="ARBA00022723"/>
    </source>
</evidence>
<feature type="domain" description="Peptidase M3A/M3B catalytic" evidence="8">
    <location>
        <begin position="225"/>
        <end position="663"/>
    </location>
</feature>
<dbReference type="AlphaFoldDB" id="A0A3M8K9W9"/>
<keyword evidence="4 7" id="KW-0378">Hydrolase</keyword>
<dbReference type="Gene3D" id="3.40.390.10">
    <property type="entry name" value="Collagenase (Catalytic Domain)"/>
    <property type="match status" value="1"/>
</dbReference>
<dbReference type="Proteomes" id="UP000266975">
    <property type="component" value="Unassembled WGS sequence"/>
</dbReference>
<proteinExistence type="inferred from homology"/>
<comment type="similarity">
    <text evidence="1 7">Belongs to the peptidase M3 family.</text>
</comment>
<dbReference type="InterPro" id="IPR001567">
    <property type="entry name" value="Pept_M3A_M3B_dom"/>
</dbReference>
<evidence type="ECO:0000256" key="7">
    <source>
        <dbReference type="RuleBase" id="RU003435"/>
    </source>
</evidence>
<sequence length="670" mass="73314">MTVNPLLHTSDLPYHLPAFADIRLEHAIEAFDIALVTHRAEIDEILAAEEPNWANTVEALEASGQDLGRVTAWLFNLQGTDATEELDAVVAQVVPRLSEHSDAIYQDAELYRRLLEVDVPEDNESSRLYAQLLRSFTRRGAGLSLSDKQRLSEINQQLSSLSEQFGRALLADTTRLAVRFDDPAQLAGLSQSRIDSAHAAAEGQGWLLPLELPSVQSAQVVLENPASRAQLHAASGQRGVETNVDNLVAQVRLRAEHARLLGYDTHADYVIAEETAGTAEAARALLFDLAPAASANAVAEHKLASELAGEELSAADWPYWQAKVRERDYQLDEDALSHYFPLDQVLTDGVFFAAQRLYGVSVQPRADLQGYAEGVDVWEIIDADGTGLGLLLTDYFARPSKRGGAWMSSFVDQSQLLDTKPVVVNVMSITQPTDGSSPLLSIDQVTTLFHEFGHALHGLLSNVRYPSLSGTNVPRDWVEFPSQINENWAFDPEVVRNYARHVDTGQVIPDELIDAVLSARQFGQGFDTSEYLAAAIIDLAWHSLTLEEANALGGDAAAVEAFEQAALEEAGLAVDNLSPRYRSSYFNHIFGGGYSAGYYSYLWAEALDADGFDWFAQAGDIASAGSSFRDLILSRGASVDYQEAFRTLRGRERDVRPLLARRGLAGVDVG</sequence>
<reference evidence="9 10" key="1">
    <citation type="submission" date="2018-02" db="EMBL/GenBank/DDBJ databases">
        <title>Corynebacterium alimpuense sp. nov., a marine obligate actinomycete isolated from sediments of Valparaiso bay, Chile.</title>
        <authorList>
            <person name="Claverias F."/>
            <person name="Gonzales-Siles L."/>
            <person name="Salva-Serra F."/>
            <person name="Inganaes E."/>
            <person name="Molin K."/>
            <person name="Cumsille A."/>
            <person name="Undabarrena A."/>
            <person name="Couve E."/>
            <person name="Moore E.R.B."/>
            <person name="Gomila M."/>
            <person name="Camara B."/>
        </authorList>
    </citation>
    <scope>NUCLEOTIDE SEQUENCE [LARGE SCALE GENOMIC DNA]</scope>
    <source>
        <strain evidence="9 10">CCUG 69366</strain>
    </source>
</reference>
<dbReference type="GO" id="GO:0004222">
    <property type="term" value="F:metalloendopeptidase activity"/>
    <property type="evidence" value="ECO:0007669"/>
    <property type="project" value="InterPro"/>
</dbReference>
<evidence type="ECO:0000256" key="2">
    <source>
        <dbReference type="ARBA" id="ARBA00022670"/>
    </source>
</evidence>
<dbReference type="OrthoDB" id="9773538at2"/>
<dbReference type="CDD" id="cd06456">
    <property type="entry name" value="M3A_DCP"/>
    <property type="match status" value="1"/>
</dbReference>
<evidence type="ECO:0000313" key="10">
    <source>
        <dbReference type="Proteomes" id="UP000266975"/>
    </source>
</evidence>
<dbReference type="InterPro" id="IPR045090">
    <property type="entry name" value="Pept_M3A_M3B"/>
</dbReference>
<keyword evidence="3 7" id="KW-0479">Metal-binding</keyword>
<dbReference type="Gene3D" id="1.10.1370.10">
    <property type="entry name" value="Neurolysin, domain 3"/>
    <property type="match status" value="1"/>
</dbReference>
<evidence type="ECO:0000256" key="5">
    <source>
        <dbReference type="ARBA" id="ARBA00022833"/>
    </source>
</evidence>
<dbReference type="InterPro" id="IPR034005">
    <property type="entry name" value="M3A_DCP"/>
</dbReference>
<dbReference type="GO" id="GO:0006508">
    <property type="term" value="P:proteolysis"/>
    <property type="evidence" value="ECO:0007669"/>
    <property type="project" value="UniProtKB-KW"/>
</dbReference>
<keyword evidence="5 7" id="KW-0862">Zinc</keyword>
<keyword evidence="6 7" id="KW-0482">Metalloprotease</keyword>
<evidence type="ECO:0000313" key="9">
    <source>
        <dbReference type="EMBL" id="RNE49595.1"/>
    </source>
</evidence>
<dbReference type="GO" id="GO:0005829">
    <property type="term" value="C:cytosol"/>
    <property type="evidence" value="ECO:0007669"/>
    <property type="project" value="UniProtKB-ARBA"/>
</dbReference>
<dbReference type="EMBL" id="PTJO01000003">
    <property type="protein sequence ID" value="RNE49595.1"/>
    <property type="molecule type" value="Genomic_DNA"/>
</dbReference>
<dbReference type="FunFam" id="3.40.390.10:FF:000009">
    <property type="entry name" value="Oligopeptidase A"/>
    <property type="match status" value="1"/>
</dbReference>
<dbReference type="InterPro" id="IPR024077">
    <property type="entry name" value="Neurolysin/TOP_dom2"/>
</dbReference>
<dbReference type="GO" id="GO:0004180">
    <property type="term" value="F:carboxypeptidase activity"/>
    <property type="evidence" value="ECO:0007669"/>
    <property type="project" value="TreeGrafter"/>
</dbReference>
<keyword evidence="10" id="KW-1185">Reference proteome</keyword>
<evidence type="ECO:0000259" key="8">
    <source>
        <dbReference type="Pfam" id="PF01432"/>
    </source>
</evidence>
<evidence type="ECO:0000256" key="6">
    <source>
        <dbReference type="ARBA" id="ARBA00023049"/>
    </source>
</evidence>
<dbReference type="RefSeq" id="WP_123047641.1">
    <property type="nucleotide sequence ID" value="NZ_PTJO01000003.1"/>
</dbReference>
<name>A0A3M8K9W9_9CORY</name>